<dbReference type="InterPro" id="IPR013324">
    <property type="entry name" value="RNA_pol_sigma_r3/r4-like"/>
</dbReference>
<dbReference type="GO" id="GO:0006352">
    <property type="term" value="P:DNA-templated transcription initiation"/>
    <property type="evidence" value="ECO:0007669"/>
    <property type="project" value="InterPro"/>
</dbReference>
<protein>
    <submittedName>
        <fullName evidence="9">Sigma-70 family RNA polymerase sigma factor</fullName>
    </submittedName>
</protein>
<comment type="similarity">
    <text evidence="1">Belongs to the sigma-70 factor family. ECF subfamily.</text>
</comment>
<dbReference type="Pfam" id="PF20239">
    <property type="entry name" value="DUF6596"/>
    <property type="match status" value="1"/>
</dbReference>
<dbReference type="InterPro" id="IPR046531">
    <property type="entry name" value="DUF6596"/>
</dbReference>
<evidence type="ECO:0000259" key="7">
    <source>
        <dbReference type="Pfam" id="PF08281"/>
    </source>
</evidence>
<accession>A0A7T7RGK0</accession>
<dbReference type="NCBIfam" id="TIGR02937">
    <property type="entry name" value="sigma70-ECF"/>
    <property type="match status" value="1"/>
</dbReference>
<evidence type="ECO:0000313" key="10">
    <source>
        <dbReference type="Proteomes" id="UP000595636"/>
    </source>
</evidence>
<dbReference type="Proteomes" id="UP000595636">
    <property type="component" value="Chromosome"/>
</dbReference>
<dbReference type="KEGG" id="slf:JEQ17_44585"/>
<dbReference type="PANTHER" id="PTHR47756">
    <property type="entry name" value="BLL6612 PROTEIN-RELATED"/>
    <property type="match status" value="1"/>
</dbReference>
<dbReference type="InterPro" id="IPR013249">
    <property type="entry name" value="RNA_pol_sigma70_r4_t2"/>
</dbReference>
<dbReference type="Gene3D" id="1.10.10.10">
    <property type="entry name" value="Winged helix-like DNA-binding domain superfamily/Winged helix DNA-binding domain"/>
    <property type="match status" value="1"/>
</dbReference>
<evidence type="ECO:0000259" key="8">
    <source>
        <dbReference type="Pfam" id="PF20239"/>
    </source>
</evidence>
<evidence type="ECO:0000313" key="9">
    <source>
        <dbReference type="EMBL" id="QQM45796.1"/>
    </source>
</evidence>
<dbReference type="SUPFAM" id="SSF88946">
    <property type="entry name" value="Sigma2 domain of RNA polymerase sigma factors"/>
    <property type="match status" value="1"/>
</dbReference>
<feature type="domain" description="RNA polymerase sigma-70 region 2" evidence="6">
    <location>
        <begin position="11"/>
        <end position="76"/>
    </location>
</feature>
<sequence>MTAKAGIEAVFRAEYGRAVAVLVRFLGDIDLAEEAVQDAFATAVRKWPEAGTPPSPAGWIITTARNRAVDRLRRESSREARHTEAAQLYAPDAPPEEGPVRDDRLRLIFTCCHPALATQAQVALTLRLLGGLTTPQIARAFLVPEPTMAQRLVRAKAKIRDARIPYRVPRDADLPERVRGVLAVVYLVFNEGYGGKEDLRAEAVRLGRLLAELMPDEPEVLGLLALMLLIEARRPARETPDGDLVLLSDQDRHLWDRDLITEGQSLVRRCLRLDRPGPYQIQAAINAVHSDAPTAAATDWGQILALYDQLMALAPSPVVALNRAVAVAETEGPRTALALVDALDLDGYHAFHAVRAELLRRTGRTTEAAAAYEAAVALTENPAERAHLERRRTELRVEQT</sequence>
<dbReference type="InterPro" id="IPR011990">
    <property type="entry name" value="TPR-like_helical_dom_sf"/>
</dbReference>
<keyword evidence="4" id="KW-0804">Transcription</keyword>
<reference evidence="9 10" key="1">
    <citation type="submission" date="2020-12" db="EMBL/GenBank/DDBJ databases">
        <title>A novel species.</title>
        <authorList>
            <person name="Li K."/>
        </authorList>
    </citation>
    <scope>NUCLEOTIDE SEQUENCE [LARGE SCALE GENOMIC DNA]</scope>
    <source>
        <strain evidence="9 10">ZYC-3</strain>
    </source>
</reference>
<gene>
    <name evidence="9" type="ORF">JEQ17_44585</name>
</gene>
<dbReference type="InterPro" id="IPR036388">
    <property type="entry name" value="WH-like_DNA-bd_sf"/>
</dbReference>
<feature type="domain" description="RNA polymerase sigma factor 70 region 4 type 2" evidence="7">
    <location>
        <begin position="108"/>
        <end position="159"/>
    </location>
</feature>
<dbReference type="GO" id="GO:0016987">
    <property type="term" value="F:sigma factor activity"/>
    <property type="evidence" value="ECO:0007669"/>
    <property type="project" value="UniProtKB-KW"/>
</dbReference>
<dbReference type="SUPFAM" id="SSF88659">
    <property type="entry name" value="Sigma3 and sigma4 domains of RNA polymerase sigma factors"/>
    <property type="match status" value="1"/>
</dbReference>
<dbReference type="AlphaFoldDB" id="A0A7T7RGK0"/>
<evidence type="ECO:0000256" key="1">
    <source>
        <dbReference type="ARBA" id="ARBA00010641"/>
    </source>
</evidence>
<proteinExistence type="inferred from homology"/>
<dbReference type="GO" id="GO:0003677">
    <property type="term" value="F:DNA binding"/>
    <property type="evidence" value="ECO:0007669"/>
    <property type="project" value="InterPro"/>
</dbReference>
<dbReference type="Pfam" id="PF08281">
    <property type="entry name" value="Sigma70_r4_2"/>
    <property type="match status" value="1"/>
</dbReference>
<keyword evidence="2" id="KW-0805">Transcription regulation</keyword>
<dbReference type="InterPro" id="IPR014284">
    <property type="entry name" value="RNA_pol_sigma-70_dom"/>
</dbReference>
<feature type="domain" description="DUF6596" evidence="8">
    <location>
        <begin position="177"/>
        <end position="270"/>
    </location>
</feature>
<dbReference type="EMBL" id="CP066831">
    <property type="protein sequence ID" value="QQM45796.1"/>
    <property type="molecule type" value="Genomic_DNA"/>
</dbReference>
<dbReference type="Gene3D" id="1.10.1740.10">
    <property type="match status" value="1"/>
</dbReference>
<dbReference type="PANTHER" id="PTHR47756:SF2">
    <property type="entry name" value="BLL6612 PROTEIN"/>
    <property type="match status" value="1"/>
</dbReference>
<keyword evidence="10" id="KW-1185">Reference proteome</keyword>
<dbReference type="RefSeq" id="WP_200400634.1">
    <property type="nucleotide sequence ID" value="NZ_CP066831.1"/>
</dbReference>
<evidence type="ECO:0000256" key="2">
    <source>
        <dbReference type="ARBA" id="ARBA00023015"/>
    </source>
</evidence>
<dbReference type="InterPro" id="IPR007627">
    <property type="entry name" value="RNA_pol_sigma70_r2"/>
</dbReference>
<evidence type="ECO:0000256" key="3">
    <source>
        <dbReference type="ARBA" id="ARBA00023082"/>
    </source>
</evidence>
<evidence type="ECO:0000256" key="5">
    <source>
        <dbReference type="SAM" id="MobiDB-lite"/>
    </source>
</evidence>
<name>A0A7T7RGK0_9ACTN</name>
<feature type="region of interest" description="Disordered" evidence="5">
    <location>
        <begin position="77"/>
        <end position="97"/>
    </location>
</feature>
<evidence type="ECO:0000259" key="6">
    <source>
        <dbReference type="Pfam" id="PF04542"/>
    </source>
</evidence>
<dbReference type="Gene3D" id="1.25.40.10">
    <property type="entry name" value="Tetratricopeptide repeat domain"/>
    <property type="match status" value="1"/>
</dbReference>
<dbReference type="InterPro" id="IPR013325">
    <property type="entry name" value="RNA_pol_sigma_r2"/>
</dbReference>
<dbReference type="Pfam" id="PF04542">
    <property type="entry name" value="Sigma70_r2"/>
    <property type="match status" value="1"/>
</dbReference>
<organism evidence="9 10">
    <name type="scientific">Streptomyces liliifuscus</name>
    <dbReference type="NCBI Taxonomy" id="2797636"/>
    <lineage>
        <taxon>Bacteria</taxon>
        <taxon>Bacillati</taxon>
        <taxon>Actinomycetota</taxon>
        <taxon>Actinomycetes</taxon>
        <taxon>Kitasatosporales</taxon>
        <taxon>Streptomycetaceae</taxon>
        <taxon>Streptomyces</taxon>
    </lineage>
</organism>
<keyword evidence="3" id="KW-0731">Sigma factor</keyword>
<evidence type="ECO:0000256" key="4">
    <source>
        <dbReference type="ARBA" id="ARBA00023163"/>
    </source>
</evidence>